<dbReference type="Pfam" id="PF14976">
    <property type="entry name" value="YPEH2ZP"/>
    <property type="match status" value="2"/>
</dbReference>
<protein>
    <submittedName>
        <fullName evidence="3">Uncharacterized protein</fullName>
    </submittedName>
</protein>
<comment type="caution">
    <text evidence="3">The sequence shown here is derived from an EMBL/GenBank/DDBJ whole genome shotgun (WGS) entry which is preliminary data.</text>
</comment>
<feature type="region of interest" description="Disordered" evidence="2">
    <location>
        <begin position="298"/>
        <end position="346"/>
    </location>
</feature>
<evidence type="ECO:0000256" key="1">
    <source>
        <dbReference type="ARBA" id="ARBA00006888"/>
    </source>
</evidence>
<evidence type="ECO:0000256" key="2">
    <source>
        <dbReference type="SAM" id="MobiDB-lite"/>
    </source>
</evidence>
<feature type="region of interest" description="Disordered" evidence="2">
    <location>
        <begin position="1"/>
        <end position="54"/>
    </location>
</feature>
<dbReference type="GO" id="GO:0005829">
    <property type="term" value="C:cytosol"/>
    <property type="evidence" value="ECO:0007669"/>
    <property type="project" value="UniProtKB-ARBA"/>
</dbReference>
<dbReference type="AlphaFoldDB" id="A0A9W8CII3"/>
<evidence type="ECO:0000313" key="4">
    <source>
        <dbReference type="Proteomes" id="UP001145021"/>
    </source>
</evidence>
<gene>
    <name evidence="3" type="ORF">LPJ64_003743</name>
</gene>
<dbReference type="InterPro" id="IPR026768">
    <property type="entry name" value="YPEH2ZP"/>
</dbReference>
<name>A0A9W8CII3_9FUNG</name>
<feature type="compositionally biased region" description="Low complexity" evidence="2">
    <location>
        <begin position="10"/>
        <end position="47"/>
    </location>
</feature>
<organism evidence="3 4">
    <name type="scientific">Coemansia asiatica</name>
    <dbReference type="NCBI Taxonomy" id="1052880"/>
    <lineage>
        <taxon>Eukaryota</taxon>
        <taxon>Fungi</taxon>
        <taxon>Fungi incertae sedis</taxon>
        <taxon>Zoopagomycota</taxon>
        <taxon>Kickxellomycotina</taxon>
        <taxon>Kickxellomycetes</taxon>
        <taxon>Kickxellales</taxon>
        <taxon>Kickxellaceae</taxon>
        <taxon>Coemansia</taxon>
    </lineage>
</organism>
<keyword evidence="4" id="KW-1185">Reference proteome</keyword>
<feature type="compositionally biased region" description="Polar residues" evidence="2">
    <location>
        <begin position="318"/>
        <end position="328"/>
    </location>
</feature>
<feature type="compositionally biased region" description="Low complexity" evidence="2">
    <location>
        <begin position="298"/>
        <end position="314"/>
    </location>
</feature>
<comment type="similarity">
    <text evidence="1">Belongs to the FAM72 family.</text>
</comment>
<evidence type="ECO:0000313" key="3">
    <source>
        <dbReference type="EMBL" id="KAJ1644606.1"/>
    </source>
</evidence>
<dbReference type="Proteomes" id="UP001145021">
    <property type="component" value="Unassembled WGS sequence"/>
</dbReference>
<proteinExistence type="inferred from homology"/>
<dbReference type="PANTHER" id="PTHR31841:SF1">
    <property type="entry name" value="PROTEIN FAM72A-RELATED"/>
    <property type="match status" value="1"/>
</dbReference>
<dbReference type="PANTHER" id="PTHR31841">
    <property type="entry name" value="PROTEIN FAM72A-RELATED"/>
    <property type="match status" value="1"/>
</dbReference>
<accession>A0A9W8CII3</accession>
<dbReference type="EMBL" id="JANBOH010000154">
    <property type="protein sequence ID" value="KAJ1644606.1"/>
    <property type="molecule type" value="Genomic_DNA"/>
</dbReference>
<sequence length="411" mass="44251">MRQPANSQPSMAALSPSYLSSSSQSSSSNSLSSSSSSSSSPPTSARSNTTGSTAQRTESFQAVWKLYCKHCNVMWSCRGMEAVVMARPAIRCFSTDLPPLGCDIVCQPVAPPISEMIMDSGCSTCSSITHHARRFDLAPSGPCDCHVQDIACLGCGNIVGYYIHRPCFRCLAQRLRIKQRGFQHLWTFYQDNVVAVQRENEFGELVGWEELPVPPAPTATAIRPVVSENRYQRRISEVVGTEDDIARRSQRLMYVSQRVNAESILQNPRAGRDTRQNAARTLAALRQVDSNSIDAASLATTDATASSSVSSRDPTPARPSTRTVVMGQSPSSTPGSSGTVTPGATDSTLASTAAAAVAAAAVARRRDEVMEPLCPPKPKYGQIPPPAGLSNWLFQVGLDCMVKWEEGTLSR</sequence>
<feature type="compositionally biased region" description="Low complexity" evidence="2">
    <location>
        <begin position="329"/>
        <end position="343"/>
    </location>
</feature>
<reference evidence="3" key="1">
    <citation type="submission" date="2022-07" db="EMBL/GenBank/DDBJ databases">
        <title>Phylogenomic reconstructions and comparative analyses of Kickxellomycotina fungi.</title>
        <authorList>
            <person name="Reynolds N.K."/>
            <person name="Stajich J.E."/>
            <person name="Barry K."/>
            <person name="Grigoriev I.V."/>
            <person name="Crous P."/>
            <person name="Smith M.E."/>
        </authorList>
    </citation>
    <scope>NUCLEOTIDE SEQUENCE</scope>
    <source>
        <strain evidence="3">NBRC 105413</strain>
    </source>
</reference>